<protein>
    <submittedName>
        <fullName evidence="1">Glycosyl transferase</fullName>
    </submittedName>
</protein>
<keyword evidence="2" id="KW-1185">Reference proteome</keyword>
<evidence type="ECO:0000313" key="1">
    <source>
        <dbReference type="EMBL" id="KAI4462779.1"/>
    </source>
</evidence>
<name>A0ACB9T7L5_HOLOL</name>
<reference evidence="1" key="1">
    <citation type="submission" date="2022-04" db="EMBL/GenBank/DDBJ databases">
        <title>Chromosome-scale genome assembly of Holotrichia oblita Faldermann.</title>
        <authorList>
            <person name="Rongchong L."/>
        </authorList>
    </citation>
    <scope>NUCLEOTIDE SEQUENCE</scope>
    <source>
        <strain evidence="1">81SQS9</strain>
    </source>
</reference>
<gene>
    <name evidence="1" type="ORF">MML48_4g00015084</name>
</gene>
<dbReference type="EMBL" id="CM043018">
    <property type="protein sequence ID" value="KAI4462779.1"/>
    <property type="molecule type" value="Genomic_DNA"/>
</dbReference>
<sequence>MITELDYLTLIYYFSAFAASVFLSACIFLIATSSPHPLVYRNSKEKYFVAANGVHICCPSISENASLDLSVVIPAYNEEERLPVMLDECIDFLEDNVQSNGLTYEIIVVSDGSKDKTVEVAQKYISKLGSEKMRVLDLITNRGKGGAVRLGIQSTRGRLILFADADGATKFSDYNKVEKGLFNLLESEDRSMAEKKLAISIGSRAHLQDEAIASRSFFRTILMYGFHFLVWFFAVRGIRDTQCGFKLLTRKAAKICFDNLHVERWAFDVEMLYIAQTLKIPIAEVAVNWTEIDGSKVTPVWSWVQMGKDLGLIWLRYLIGAWKIKEVKEE</sequence>
<evidence type="ECO:0000313" key="2">
    <source>
        <dbReference type="Proteomes" id="UP001056778"/>
    </source>
</evidence>
<keyword evidence="1" id="KW-0808">Transferase</keyword>
<dbReference type="Proteomes" id="UP001056778">
    <property type="component" value="Chromosome 4"/>
</dbReference>
<proteinExistence type="predicted"/>
<accession>A0ACB9T7L5</accession>
<organism evidence="1 2">
    <name type="scientific">Holotrichia oblita</name>
    <name type="common">Chafer beetle</name>
    <dbReference type="NCBI Taxonomy" id="644536"/>
    <lineage>
        <taxon>Eukaryota</taxon>
        <taxon>Metazoa</taxon>
        <taxon>Ecdysozoa</taxon>
        <taxon>Arthropoda</taxon>
        <taxon>Hexapoda</taxon>
        <taxon>Insecta</taxon>
        <taxon>Pterygota</taxon>
        <taxon>Neoptera</taxon>
        <taxon>Endopterygota</taxon>
        <taxon>Coleoptera</taxon>
        <taxon>Polyphaga</taxon>
        <taxon>Scarabaeiformia</taxon>
        <taxon>Scarabaeidae</taxon>
        <taxon>Melolonthinae</taxon>
        <taxon>Holotrichia</taxon>
    </lineage>
</organism>
<comment type="caution">
    <text evidence="1">The sequence shown here is derived from an EMBL/GenBank/DDBJ whole genome shotgun (WGS) entry which is preliminary data.</text>
</comment>